<evidence type="ECO:0000313" key="3">
    <source>
        <dbReference type="Proteomes" id="UP000221999"/>
    </source>
</evidence>
<protein>
    <submittedName>
        <fullName evidence="2">Putative terminase small subunit</fullName>
    </submittedName>
</protein>
<feature type="compositionally biased region" description="Acidic residues" evidence="1">
    <location>
        <begin position="217"/>
        <end position="226"/>
    </location>
</feature>
<dbReference type="EMBL" id="MF476925">
    <property type="protein sequence ID" value="ASW27632.1"/>
    <property type="molecule type" value="Genomic_DNA"/>
</dbReference>
<reference evidence="2 3" key="1">
    <citation type="submission" date="2017-07" db="EMBL/GenBank/DDBJ databases">
        <title>Complete Genome Sequence of the Klebsiella phage YMC16/01/N133_KPN_BP.</title>
        <authorList>
            <person name="Jeon J."/>
            <person name="Yong D."/>
            <person name="Lee K."/>
        </authorList>
    </citation>
    <scope>NUCLEOTIDE SEQUENCE [LARGE SCALE GENOMIC DNA]</scope>
</reference>
<gene>
    <name evidence="2" type="ORF">KPNN133_013</name>
</gene>
<keyword evidence="3" id="KW-1185">Reference proteome</keyword>
<name>A0A248XD78_9CAUD</name>
<dbReference type="Proteomes" id="UP000221999">
    <property type="component" value="Segment"/>
</dbReference>
<proteinExistence type="predicted"/>
<accession>A0A248XD78</accession>
<feature type="region of interest" description="Disordered" evidence="1">
    <location>
        <begin position="206"/>
        <end position="226"/>
    </location>
</feature>
<feature type="region of interest" description="Disordered" evidence="1">
    <location>
        <begin position="1"/>
        <end position="42"/>
    </location>
</feature>
<sequence>MATTKTTKRGPGRPPKNPRAKKAETPAADGLDDLIGAPEQPSDEDLSLDMGTVYGGVSAHWLSHVFGMDRVTVKKRLAEGKCKIVGKGRTGAPMYLVRDAAAWLVKPQVDITSYIKSLRPNDLPPILNAAYWDAMLKRQKWEENAGDLWRTNDVMDVFGSLAATLKSTIQLWPEQVSGLTDKQRLELEQRCDGLLNAIHHILVESPNGRRTPSSMEEPPEKEDDLV</sequence>
<evidence type="ECO:0000256" key="1">
    <source>
        <dbReference type="SAM" id="MobiDB-lite"/>
    </source>
</evidence>
<organism evidence="2 3">
    <name type="scientific">Klebsiella phage YMC16/01/N133_KPN_BP</name>
    <dbReference type="NCBI Taxonomy" id="2026102"/>
    <lineage>
        <taxon>Viruses</taxon>
        <taxon>Duplodnaviria</taxon>
        <taxon>Heunggongvirae</taxon>
        <taxon>Uroviricota</taxon>
        <taxon>Caudoviricetes</taxon>
        <taxon>Casjensviridae</taxon>
        <taxon>Seodaemunguvirus</taxon>
        <taxon>Seodaemunguvirus YMC16-01N133</taxon>
    </lineage>
</organism>
<feature type="compositionally biased region" description="Basic residues" evidence="1">
    <location>
        <begin position="1"/>
        <end position="20"/>
    </location>
</feature>
<evidence type="ECO:0000313" key="2">
    <source>
        <dbReference type="EMBL" id="ASW27632.1"/>
    </source>
</evidence>